<feature type="region of interest" description="Disordered" evidence="1">
    <location>
        <begin position="1"/>
        <end position="155"/>
    </location>
</feature>
<feature type="compositionally biased region" description="Acidic residues" evidence="1">
    <location>
        <begin position="81"/>
        <end position="92"/>
    </location>
</feature>
<dbReference type="EMBL" id="JAPEVG010000044">
    <property type="protein sequence ID" value="KAJ8489791.1"/>
    <property type="molecule type" value="Genomic_DNA"/>
</dbReference>
<sequence>MNTVASETSVTTLPSIDIGASGETHHPAHGSLREHDSVISLFTRSSGEEETAGVVKSTDLSGAAEETSANVDEVRSTTPSEDGDIYSSDSDDGFIPRGYTTGASASKRKTLTVPSKPSGTPTTAQSSSKATSTTPVASKVPSLPAKKTTAPAKRS</sequence>
<reference evidence="2" key="1">
    <citation type="submission" date="2022-11" db="EMBL/GenBank/DDBJ databases">
        <title>Genome Sequence of Cubamyces cubensis.</title>
        <authorList>
            <person name="Buettner E."/>
        </authorList>
    </citation>
    <scope>NUCLEOTIDE SEQUENCE</scope>
    <source>
        <strain evidence="2">MPL-01</strain>
    </source>
</reference>
<proteinExistence type="predicted"/>
<dbReference type="AlphaFoldDB" id="A0AAD7U1S5"/>
<protein>
    <submittedName>
        <fullName evidence="2">Uncharacterized protein</fullName>
    </submittedName>
</protein>
<accession>A0AAD7U1S5</accession>
<feature type="compositionally biased region" description="Low complexity" evidence="1">
    <location>
        <begin position="120"/>
        <end position="135"/>
    </location>
</feature>
<keyword evidence="3" id="KW-1185">Reference proteome</keyword>
<evidence type="ECO:0000313" key="3">
    <source>
        <dbReference type="Proteomes" id="UP001215151"/>
    </source>
</evidence>
<name>A0AAD7U1S5_9APHY</name>
<feature type="compositionally biased region" description="Basic and acidic residues" evidence="1">
    <location>
        <begin position="23"/>
        <end position="37"/>
    </location>
</feature>
<gene>
    <name evidence="2" type="ORF">ONZ51_g2725</name>
</gene>
<evidence type="ECO:0000256" key="1">
    <source>
        <dbReference type="SAM" id="MobiDB-lite"/>
    </source>
</evidence>
<organism evidence="2 3">
    <name type="scientific">Trametes cubensis</name>
    <dbReference type="NCBI Taxonomy" id="1111947"/>
    <lineage>
        <taxon>Eukaryota</taxon>
        <taxon>Fungi</taxon>
        <taxon>Dikarya</taxon>
        <taxon>Basidiomycota</taxon>
        <taxon>Agaricomycotina</taxon>
        <taxon>Agaricomycetes</taxon>
        <taxon>Polyporales</taxon>
        <taxon>Polyporaceae</taxon>
        <taxon>Trametes</taxon>
    </lineage>
</organism>
<dbReference type="Proteomes" id="UP001215151">
    <property type="component" value="Unassembled WGS sequence"/>
</dbReference>
<comment type="caution">
    <text evidence="2">The sequence shown here is derived from an EMBL/GenBank/DDBJ whole genome shotgun (WGS) entry which is preliminary data.</text>
</comment>
<feature type="compositionally biased region" description="Polar residues" evidence="1">
    <location>
        <begin position="1"/>
        <end position="14"/>
    </location>
</feature>
<evidence type="ECO:0000313" key="2">
    <source>
        <dbReference type="EMBL" id="KAJ8489791.1"/>
    </source>
</evidence>